<name>A0A2S5A5L1_9SPHI</name>
<dbReference type="Pfam" id="PF12864">
    <property type="entry name" value="DUF3822"/>
    <property type="match status" value="1"/>
</dbReference>
<dbReference type="Gene3D" id="3.30.420.260">
    <property type="match status" value="1"/>
</dbReference>
<dbReference type="Gene3D" id="3.30.420.250">
    <property type="match status" value="1"/>
</dbReference>
<accession>A0A2S5A5L1</accession>
<gene>
    <name evidence="1" type="ORF">C3K47_04525</name>
</gene>
<reference evidence="1 2" key="1">
    <citation type="submission" date="2018-01" db="EMBL/GenBank/DDBJ databases">
        <authorList>
            <person name="Gaut B.S."/>
            <person name="Morton B.R."/>
            <person name="Clegg M.T."/>
            <person name="Duvall M.R."/>
        </authorList>
    </citation>
    <scope>NUCLEOTIDE SEQUENCE [LARGE SCALE GENOMIC DNA]</scope>
    <source>
        <strain evidence="1 2">HR-AV</strain>
    </source>
</reference>
<organism evidence="1 2">
    <name type="scientific">Solitalea longa</name>
    <dbReference type="NCBI Taxonomy" id="2079460"/>
    <lineage>
        <taxon>Bacteria</taxon>
        <taxon>Pseudomonadati</taxon>
        <taxon>Bacteroidota</taxon>
        <taxon>Sphingobacteriia</taxon>
        <taxon>Sphingobacteriales</taxon>
        <taxon>Sphingobacteriaceae</taxon>
        <taxon>Solitalea</taxon>
    </lineage>
</organism>
<dbReference type="CDD" id="cd24013">
    <property type="entry name" value="ASKHA_ATPase_BT3980-like"/>
    <property type="match status" value="1"/>
</dbReference>
<dbReference type="RefSeq" id="WP_103787935.1">
    <property type="nucleotide sequence ID" value="NZ_PQVF01000003.1"/>
</dbReference>
<dbReference type="OrthoDB" id="765136at2"/>
<evidence type="ECO:0000313" key="1">
    <source>
        <dbReference type="EMBL" id="POY37804.1"/>
    </source>
</evidence>
<proteinExistence type="predicted"/>
<dbReference type="AlphaFoldDB" id="A0A2S5A5L1"/>
<evidence type="ECO:0000313" key="2">
    <source>
        <dbReference type="Proteomes" id="UP000236893"/>
    </source>
</evidence>
<sequence>MQQNLQQFKIIDKSFKIKQTTKYHLTIKFTETGLNYCIYDPATQRYVVLSNHENLSPFTYDKEIAADELLKLPYAKLRIIVPSDEHTIIPNEYFEQKNLNDYVSLNFSKKEGRVMTNDIPSLNATQIFTLNEKIEQIIHKYFEGALIFFEGTPLLEGLIRQSSHTEKQLLYIHVVKNCLQMAVFDNGKLQLYNRFEYRSAEEFIYFPLYVCNTLGLDPKDLHVFMLGAIRPGDDSYRLIHEHFRRISFGELSKELFFSKVMTQIPQHRFYSLLNIELCA</sequence>
<dbReference type="EMBL" id="PQVF01000003">
    <property type="protein sequence ID" value="POY37804.1"/>
    <property type="molecule type" value="Genomic_DNA"/>
</dbReference>
<protein>
    <recommendedName>
        <fullName evidence="3">DUF3822 domain-containing protein</fullName>
    </recommendedName>
</protein>
<dbReference type="Proteomes" id="UP000236893">
    <property type="component" value="Unassembled WGS sequence"/>
</dbReference>
<keyword evidence="2" id="KW-1185">Reference proteome</keyword>
<comment type="caution">
    <text evidence="1">The sequence shown here is derived from an EMBL/GenBank/DDBJ whole genome shotgun (WGS) entry which is preliminary data.</text>
</comment>
<dbReference type="InterPro" id="IPR024213">
    <property type="entry name" value="DUF3822"/>
</dbReference>
<evidence type="ECO:0008006" key="3">
    <source>
        <dbReference type="Google" id="ProtNLM"/>
    </source>
</evidence>